<evidence type="ECO:0000256" key="3">
    <source>
        <dbReference type="ARBA" id="ARBA00023274"/>
    </source>
</evidence>
<dbReference type="VEuPathDB" id="MicrosporidiaDB:TUBRATIS_007700"/>
<comment type="similarity">
    <text evidence="1 4">Belongs to the eukaryotic ribosomal protein eL8 family.</text>
</comment>
<dbReference type="InterPro" id="IPR050257">
    <property type="entry name" value="eL8/uL1-like"/>
</dbReference>
<evidence type="ECO:0000256" key="1">
    <source>
        <dbReference type="ARBA" id="ARBA00007337"/>
    </source>
</evidence>
<name>A0A437ANG9_9MICR</name>
<dbReference type="PRINTS" id="PR00882">
    <property type="entry name" value="RIBOSOMALL7A"/>
</dbReference>
<protein>
    <recommendedName>
        <fullName evidence="4">60S ribosomal protein L8</fullName>
    </recommendedName>
</protein>
<keyword evidence="3 4" id="KW-0687">Ribonucleoprotein</keyword>
<proteinExistence type="inferred from homology"/>
<evidence type="ECO:0000256" key="2">
    <source>
        <dbReference type="ARBA" id="ARBA00022980"/>
    </source>
</evidence>
<keyword evidence="8" id="KW-1185">Reference proteome</keyword>
<gene>
    <name evidence="7" type="ORF">TUBRATIS_007700</name>
</gene>
<dbReference type="Gene3D" id="3.30.1330.30">
    <property type="match status" value="1"/>
</dbReference>
<dbReference type="STRING" id="291195.A0A437ANG9"/>
<evidence type="ECO:0000256" key="5">
    <source>
        <dbReference type="SAM" id="MobiDB-lite"/>
    </source>
</evidence>
<dbReference type="AlphaFoldDB" id="A0A437ANG9"/>
<dbReference type="InterPro" id="IPR018492">
    <property type="entry name" value="Ribosomal_eL8/Nhp2"/>
</dbReference>
<dbReference type="SUPFAM" id="SSF55315">
    <property type="entry name" value="L30e-like"/>
    <property type="match status" value="1"/>
</dbReference>
<reference evidence="7 8" key="1">
    <citation type="submission" date="2018-10" db="EMBL/GenBank/DDBJ databases">
        <title>Draft genome sequence of the microsporidian Tubulinosema ratisbonensis.</title>
        <authorList>
            <person name="Polonais V."/>
            <person name="Peyretaillade E."/>
            <person name="Niehus S."/>
            <person name="Wawrzyniak I."/>
            <person name="Franchet A."/>
            <person name="Gaspin C."/>
            <person name="Reichstadt M."/>
            <person name="Belser C."/>
            <person name="Labadie K."/>
            <person name="Delbac F."/>
            <person name="Ferrandon D."/>
        </authorList>
    </citation>
    <scope>NUCLEOTIDE SEQUENCE [LARGE SCALE GENOMIC DNA]</scope>
    <source>
        <strain evidence="7 8">Franzen</strain>
    </source>
</reference>
<dbReference type="OrthoDB" id="29563at2759"/>
<organism evidence="7 8">
    <name type="scientific">Tubulinosema ratisbonensis</name>
    <dbReference type="NCBI Taxonomy" id="291195"/>
    <lineage>
        <taxon>Eukaryota</taxon>
        <taxon>Fungi</taxon>
        <taxon>Fungi incertae sedis</taxon>
        <taxon>Microsporidia</taxon>
        <taxon>Tubulinosematoidea</taxon>
        <taxon>Tubulinosematidae</taxon>
        <taxon>Tubulinosema</taxon>
    </lineage>
</organism>
<evidence type="ECO:0000313" key="7">
    <source>
        <dbReference type="EMBL" id="RVD92720.1"/>
    </source>
</evidence>
<dbReference type="EMBL" id="RCSS01000156">
    <property type="protein sequence ID" value="RVD92720.1"/>
    <property type="molecule type" value="Genomic_DNA"/>
</dbReference>
<accession>A0A437ANG9</accession>
<comment type="caution">
    <text evidence="7">The sequence shown here is derived from an EMBL/GenBank/DDBJ whole genome shotgun (WGS) entry which is preliminary data.</text>
</comment>
<dbReference type="PANTHER" id="PTHR23105">
    <property type="entry name" value="RIBOSOMAL PROTEIN L7AE FAMILY MEMBER"/>
    <property type="match status" value="1"/>
</dbReference>
<evidence type="ECO:0000256" key="4">
    <source>
        <dbReference type="RuleBase" id="RU367042"/>
    </source>
</evidence>
<feature type="region of interest" description="Disordered" evidence="5">
    <location>
        <begin position="1"/>
        <end position="24"/>
    </location>
</feature>
<evidence type="ECO:0000259" key="6">
    <source>
        <dbReference type="Pfam" id="PF01248"/>
    </source>
</evidence>
<dbReference type="Pfam" id="PF01248">
    <property type="entry name" value="Ribosomal_L7Ae"/>
    <property type="match status" value="1"/>
</dbReference>
<dbReference type="GO" id="GO:0022625">
    <property type="term" value="C:cytosolic large ribosomal subunit"/>
    <property type="evidence" value="ECO:0007669"/>
    <property type="project" value="UniProtKB-UniRule"/>
</dbReference>
<dbReference type="GO" id="GO:0003723">
    <property type="term" value="F:RNA binding"/>
    <property type="evidence" value="ECO:0007669"/>
    <property type="project" value="UniProtKB-UniRule"/>
</dbReference>
<evidence type="ECO:0000313" key="8">
    <source>
        <dbReference type="Proteomes" id="UP000282876"/>
    </source>
</evidence>
<comment type="function">
    <text evidence="4">Component of the ribosome.</text>
</comment>
<feature type="domain" description="Ribosomal protein eL8/eL30/eS12/Gadd45" evidence="6">
    <location>
        <begin position="94"/>
        <end position="170"/>
    </location>
</feature>
<dbReference type="Proteomes" id="UP000282876">
    <property type="component" value="Unassembled WGS sequence"/>
</dbReference>
<keyword evidence="2 4" id="KW-0689">Ribosomal protein</keyword>
<dbReference type="InterPro" id="IPR029064">
    <property type="entry name" value="Ribosomal_eL30-like_sf"/>
</dbReference>
<dbReference type="InterPro" id="IPR004038">
    <property type="entry name" value="Ribosomal_eL8/eL30/eS12/Gad45"/>
</dbReference>
<dbReference type="PRINTS" id="PR00881">
    <property type="entry name" value="L7ARS6FAMILY"/>
</dbReference>
<sequence>MKKHSKKSEVHPKHLTQPHQQDERNKLIKERVYLYKNALRIPPALNQFNEPLDEKDEKEFLDFFTKYIPETRSEKKKRLKSEDPKSGPKPVLNKFGLRHVVSLIENKKAKLVLIAADVCPIEAVVFLPTLCMKMGVSYAIVKSKACLGKLVNLKETTCVALCESSVKDSAEFKKLINKANGIFADNYEITMKKWGGGVLLREKEEK</sequence>
<dbReference type="InterPro" id="IPR001921">
    <property type="entry name" value="Ribosomal_eL8_euk"/>
</dbReference>